<keyword evidence="1" id="KW-1133">Transmembrane helix</keyword>
<sequence length="231" mass="25742">MKLRMRSGLGFTLIELLVVIAIIAILAAMLLPALEKARTRAQVSNCTSNLKQIGLAIFMYSNDWEGRMPTLASNEIYNNGVAGGVYYLDVWEKHWMYTLLSENYLRDPKVFQCLGGAGLENHGSIKWQRYNLTDFDAAGKPWAYPFSYTYNKLILPTTLIQKVPDPQDKIICGDMRNHDSSGWNAMQGETGDFQDLADSHNGVINCLMFDGHVEAIAATNNVGTARLTVTP</sequence>
<dbReference type="PANTHER" id="PTHR30093:SF2">
    <property type="entry name" value="TYPE II SECRETION SYSTEM PROTEIN H"/>
    <property type="match status" value="1"/>
</dbReference>
<evidence type="ECO:0000313" key="2">
    <source>
        <dbReference type="EMBL" id="OPZ92015.1"/>
    </source>
</evidence>
<dbReference type="Proteomes" id="UP000485484">
    <property type="component" value="Unassembled WGS sequence"/>
</dbReference>
<name>A0A1V5MFW0_UNCT6</name>
<feature type="transmembrane region" description="Helical" evidence="1">
    <location>
        <begin position="12"/>
        <end position="34"/>
    </location>
</feature>
<protein>
    <submittedName>
        <fullName evidence="2">Type II secretion system protein G</fullName>
    </submittedName>
</protein>
<dbReference type="InterPro" id="IPR045584">
    <property type="entry name" value="Pilin-like"/>
</dbReference>
<dbReference type="InterPro" id="IPR012902">
    <property type="entry name" value="N_methyl_site"/>
</dbReference>
<dbReference type="InterPro" id="IPR027558">
    <property type="entry name" value="Pre_pil_HX9DG_C"/>
</dbReference>
<evidence type="ECO:0000256" key="1">
    <source>
        <dbReference type="SAM" id="Phobius"/>
    </source>
</evidence>
<gene>
    <name evidence="2" type="primary">xcpT_5</name>
    <name evidence="2" type="ORF">BWY73_00947</name>
</gene>
<dbReference type="AlphaFoldDB" id="A0A1V5MFW0"/>
<dbReference type="NCBIfam" id="TIGR02532">
    <property type="entry name" value="IV_pilin_GFxxxE"/>
    <property type="match status" value="1"/>
</dbReference>
<keyword evidence="1" id="KW-0472">Membrane</keyword>
<organism evidence="2">
    <name type="scientific">candidate division TA06 bacterium ADurb.Bin417</name>
    <dbReference type="NCBI Taxonomy" id="1852828"/>
    <lineage>
        <taxon>Bacteria</taxon>
        <taxon>Bacteria division TA06</taxon>
    </lineage>
</organism>
<dbReference type="NCBIfam" id="TIGR04294">
    <property type="entry name" value="pre_pil_HX9DG"/>
    <property type="match status" value="1"/>
</dbReference>
<accession>A0A1V5MFW0</accession>
<dbReference type="SUPFAM" id="SSF54523">
    <property type="entry name" value="Pili subunits"/>
    <property type="match status" value="1"/>
</dbReference>
<dbReference type="PANTHER" id="PTHR30093">
    <property type="entry name" value="GENERAL SECRETION PATHWAY PROTEIN G"/>
    <property type="match status" value="1"/>
</dbReference>
<keyword evidence="1" id="KW-0812">Transmembrane</keyword>
<dbReference type="EMBL" id="MWAK01000135">
    <property type="protein sequence ID" value="OPZ92015.1"/>
    <property type="molecule type" value="Genomic_DNA"/>
</dbReference>
<dbReference type="Pfam" id="PF07963">
    <property type="entry name" value="N_methyl"/>
    <property type="match status" value="1"/>
</dbReference>
<reference evidence="2" key="1">
    <citation type="submission" date="2017-02" db="EMBL/GenBank/DDBJ databases">
        <title>Delving into the versatile metabolic prowess of the omnipresent phylum Bacteroidetes.</title>
        <authorList>
            <person name="Nobu M.K."/>
            <person name="Mei R."/>
            <person name="Narihiro T."/>
            <person name="Kuroda K."/>
            <person name="Liu W.-T."/>
        </authorList>
    </citation>
    <scope>NUCLEOTIDE SEQUENCE</scope>
    <source>
        <strain evidence="2">ADurb.Bin417</strain>
    </source>
</reference>
<comment type="caution">
    <text evidence="2">The sequence shown here is derived from an EMBL/GenBank/DDBJ whole genome shotgun (WGS) entry which is preliminary data.</text>
</comment>
<proteinExistence type="predicted"/>
<dbReference type="Gene3D" id="3.30.700.10">
    <property type="entry name" value="Glycoprotein, Type 4 Pilin"/>
    <property type="match status" value="1"/>
</dbReference>